<proteinExistence type="inferred from homology"/>
<dbReference type="InterPro" id="IPR050216">
    <property type="entry name" value="LRR_domain-containing"/>
</dbReference>
<dbReference type="SMART" id="SM00369">
    <property type="entry name" value="LRR_TYP"/>
    <property type="match status" value="4"/>
</dbReference>
<comment type="similarity">
    <text evidence="3">Belongs to the SHOC2 family.</text>
</comment>
<keyword evidence="1" id="KW-0433">Leucine-rich repeat</keyword>
<evidence type="ECO:0000313" key="5">
    <source>
        <dbReference type="EMBL" id="KAK8963396.1"/>
    </source>
</evidence>
<sequence>MSGQCCGQANVARHTGPSCTIAVEIPPGGLKALSKLELLDLSGNSSSLPVSSALPLLPQLKELYLRKMKLSHIPSDILSLRSLRVLDLSQNLLVSVPEDIRNLTSLQELHLSDNSIAVLPPELGLFGGAEQQWHAADFRAAPPNQKPAKAVEALPPLIYLPRVGTHGRQRYSPFLGLQR</sequence>
<keyword evidence="2" id="KW-0677">Repeat</keyword>
<evidence type="ECO:0000256" key="4">
    <source>
        <dbReference type="ARBA" id="ARBA00037519"/>
    </source>
</evidence>
<dbReference type="PANTHER" id="PTHR48051">
    <property type="match status" value="1"/>
</dbReference>
<dbReference type="EMBL" id="JBBWWR010000007">
    <property type="protein sequence ID" value="KAK8963396.1"/>
    <property type="molecule type" value="Genomic_DNA"/>
</dbReference>
<evidence type="ECO:0000313" key="6">
    <source>
        <dbReference type="Proteomes" id="UP001412067"/>
    </source>
</evidence>
<protein>
    <submittedName>
        <fullName evidence="5">Uncharacterized protein</fullName>
    </submittedName>
</protein>
<comment type="function">
    <text evidence="4">Leucine-rich repeat protein that likely mediates protein interactions, possibly in the context of signal transduction.</text>
</comment>
<dbReference type="Gene3D" id="3.80.10.10">
    <property type="entry name" value="Ribonuclease Inhibitor"/>
    <property type="match status" value="1"/>
</dbReference>
<dbReference type="SUPFAM" id="SSF52058">
    <property type="entry name" value="L domain-like"/>
    <property type="match status" value="1"/>
</dbReference>
<accession>A0ABR2MI53</accession>
<keyword evidence="6" id="KW-1185">Reference proteome</keyword>
<dbReference type="PROSITE" id="PS51450">
    <property type="entry name" value="LRR"/>
    <property type="match status" value="2"/>
</dbReference>
<dbReference type="Proteomes" id="UP001412067">
    <property type="component" value="Unassembled WGS sequence"/>
</dbReference>
<name>A0ABR2MI53_9ASPA</name>
<dbReference type="InterPro" id="IPR003591">
    <property type="entry name" value="Leu-rich_rpt_typical-subtyp"/>
</dbReference>
<evidence type="ECO:0000256" key="1">
    <source>
        <dbReference type="ARBA" id="ARBA00022614"/>
    </source>
</evidence>
<dbReference type="InterPro" id="IPR001611">
    <property type="entry name" value="Leu-rich_rpt"/>
</dbReference>
<dbReference type="Pfam" id="PF13855">
    <property type="entry name" value="LRR_8"/>
    <property type="match status" value="1"/>
</dbReference>
<evidence type="ECO:0000256" key="2">
    <source>
        <dbReference type="ARBA" id="ARBA00022737"/>
    </source>
</evidence>
<gene>
    <name evidence="5" type="ORF">KSP40_PGU013548</name>
</gene>
<comment type="caution">
    <text evidence="5">The sequence shown here is derived from an EMBL/GenBank/DDBJ whole genome shotgun (WGS) entry which is preliminary data.</text>
</comment>
<dbReference type="InterPro" id="IPR032675">
    <property type="entry name" value="LRR_dom_sf"/>
</dbReference>
<evidence type="ECO:0000256" key="3">
    <source>
        <dbReference type="ARBA" id="ARBA00023786"/>
    </source>
</evidence>
<organism evidence="5 6">
    <name type="scientific">Platanthera guangdongensis</name>
    <dbReference type="NCBI Taxonomy" id="2320717"/>
    <lineage>
        <taxon>Eukaryota</taxon>
        <taxon>Viridiplantae</taxon>
        <taxon>Streptophyta</taxon>
        <taxon>Embryophyta</taxon>
        <taxon>Tracheophyta</taxon>
        <taxon>Spermatophyta</taxon>
        <taxon>Magnoliopsida</taxon>
        <taxon>Liliopsida</taxon>
        <taxon>Asparagales</taxon>
        <taxon>Orchidaceae</taxon>
        <taxon>Orchidoideae</taxon>
        <taxon>Orchideae</taxon>
        <taxon>Orchidinae</taxon>
        <taxon>Platanthera</taxon>
    </lineage>
</organism>
<dbReference type="PANTHER" id="PTHR48051:SF1">
    <property type="entry name" value="RAS SUPPRESSOR PROTEIN 1"/>
    <property type="match status" value="1"/>
</dbReference>
<reference evidence="5 6" key="1">
    <citation type="journal article" date="2022" name="Nat. Plants">
        <title>Genomes of leafy and leafless Platanthera orchids illuminate the evolution of mycoheterotrophy.</title>
        <authorList>
            <person name="Li M.H."/>
            <person name="Liu K.W."/>
            <person name="Li Z."/>
            <person name="Lu H.C."/>
            <person name="Ye Q.L."/>
            <person name="Zhang D."/>
            <person name="Wang J.Y."/>
            <person name="Li Y.F."/>
            <person name="Zhong Z.M."/>
            <person name="Liu X."/>
            <person name="Yu X."/>
            <person name="Liu D.K."/>
            <person name="Tu X.D."/>
            <person name="Liu B."/>
            <person name="Hao Y."/>
            <person name="Liao X.Y."/>
            <person name="Jiang Y.T."/>
            <person name="Sun W.H."/>
            <person name="Chen J."/>
            <person name="Chen Y.Q."/>
            <person name="Ai Y."/>
            <person name="Zhai J.W."/>
            <person name="Wu S.S."/>
            <person name="Zhou Z."/>
            <person name="Hsiao Y.Y."/>
            <person name="Wu W.L."/>
            <person name="Chen Y.Y."/>
            <person name="Lin Y.F."/>
            <person name="Hsu J.L."/>
            <person name="Li C.Y."/>
            <person name="Wang Z.W."/>
            <person name="Zhao X."/>
            <person name="Zhong W.Y."/>
            <person name="Ma X.K."/>
            <person name="Ma L."/>
            <person name="Huang J."/>
            <person name="Chen G.Z."/>
            <person name="Huang M.Z."/>
            <person name="Huang L."/>
            <person name="Peng D.H."/>
            <person name="Luo Y.B."/>
            <person name="Zou S.Q."/>
            <person name="Chen S.P."/>
            <person name="Lan S."/>
            <person name="Tsai W.C."/>
            <person name="Van de Peer Y."/>
            <person name="Liu Z.J."/>
        </authorList>
    </citation>
    <scope>NUCLEOTIDE SEQUENCE [LARGE SCALE GENOMIC DNA]</scope>
    <source>
        <strain evidence="5">Lor288</strain>
    </source>
</reference>